<keyword evidence="9" id="KW-0560">Oxidoreductase</keyword>
<reference evidence="15" key="1">
    <citation type="submission" date="2021-01" db="EMBL/GenBank/DDBJ databases">
        <authorList>
            <person name="Kaushik A."/>
        </authorList>
    </citation>
    <scope>NUCLEOTIDE SEQUENCE</scope>
    <source>
        <strain evidence="15">AG3-1AP</strain>
    </source>
</reference>
<keyword evidence="7 13" id="KW-0479">Metal-binding</keyword>
<dbReference type="EMBL" id="CAJMWV010008123">
    <property type="protein sequence ID" value="CAE6533899.1"/>
    <property type="molecule type" value="Genomic_DNA"/>
</dbReference>
<dbReference type="GO" id="GO:0016020">
    <property type="term" value="C:membrane"/>
    <property type="evidence" value="ECO:0007669"/>
    <property type="project" value="UniProtKB-SubCell"/>
</dbReference>
<dbReference type="Pfam" id="PF00067">
    <property type="entry name" value="p450"/>
    <property type="match status" value="2"/>
</dbReference>
<evidence type="ECO:0000256" key="5">
    <source>
        <dbReference type="ARBA" id="ARBA00022617"/>
    </source>
</evidence>
<dbReference type="GO" id="GO:0005506">
    <property type="term" value="F:iron ion binding"/>
    <property type="evidence" value="ECO:0007669"/>
    <property type="project" value="InterPro"/>
</dbReference>
<dbReference type="InterPro" id="IPR050364">
    <property type="entry name" value="Cytochrome_P450_fung"/>
</dbReference>
<evidence type="ECO:0000256" key="11">
    <source>
        <dbReference type="ARBA" id="ARBA00023033"/>
    </source>
</evidence>
<dbReference type="GO" id="GO:0020037">
    <property type="term" value="F:heme binding"/>
    <property type="evidence" value="ECO:0007669"/>
    <property type="project" value="InterPro"/>
</dbReference>
<keyword evidence="10 13" id="KW-0408">Iron</keyword>
<dbReference type="PANTHER" id="PTHR46300">
    <property type="entry name" value="P450, PUTATIVE (EUROFUNG)-RELATED-RELATED"/>
    <property type="match status" value="1"/>
</dbReference>
<dbReference type="GO" id="GO:0004497">
    <property type="term" value="F:monooxygenase activity"/>
    <property type="evidence" value="ECO:0007669"/>
    <property type="project" value="UniProtKB-KW"/>
</dbReference>
<keyword evidence="8 14" id="KW-1133">Transmembrane helix</keyword>
<evidence type="ECO:0000256" key="14">
    <source>
        <dbReference type="SAM" id="Phobius"/>
    </source>
</evidence>
<gene>
    <name evidence="15" type="ORF">RDB_LOCUS161658</name>
</gene>
<evidence type="ECO:0000256" key="4">
    <source>
        <dbReference type="ARBA" id="ARBA00010617"/>
    </source>
</evidence>
<feature type="binding site" description="axial binding residue" evidence="13">
    <location>
        <position position="455"/>
    </location>
    <ligand>
        <name>heme</name>
        <dbReference type="ChEBI" id="CHEBI:30413"/>
    </ligand>
    <ligandPart>
        <name>Fe</name>
        <dbReference type="ChEBI" id="CHEBI:18248"/>
    </ligandPart>
</feature>
<evidence type="ECO:0000256" key="2">
    <source>
        <dbReference type="ARBA" id="ARBA00004370"/>
    </source>
</evidence>
<evidence type="ECO:0000256" key="10">
    <source>
        <dbReference type="ARBA" id="ARBA00023004"/>
    </source>
</evidence>
<dbReference type="GO" id="GO:0016705">
    <property type="term" value="F:oxidoreductase activity, acting on paired donors, with incorporation or reduction of molecular oxygen"/>
    <property type="evidence" value="ECO:0007669"/>
    <property type="project" value="InterPro"/>
</dbReference>
<protein>
    <recommendedName>
        <fullName evidence="17">O-methylsterigmatocystin oxidoreductase</fullName>
    </recommendedName>
</protein>
<dbReference type="PRINTS" id="PR00463">
    <property type="entry name" value="EP450I"/>
</dbReference>
<dbReference type="PRINTS" id="PR00385">
    <property type="entry name" value="P450"/>
</dbReference>
<evidence type="ECO:0000256" key="3">
    <source>
        <dbReference type="ARBA" id="ARBA00005179"/>
    </source>
</evidence>
<evidence type="ECO:0000256" key="1">
    <source>
        <dbReference type="ARBA" id="ARBA00001971"/>
    </source>
</evidence>
<evidence type="ECO:0000313" key="16">
    <source>
        <dbReference type="Proteomes" id="UP000663831"/>
    </source>
</evidence>
<evidence type="ECO:0000256" key="6">
    <source>
        <dbReference type="ARBA" id="ARBA00022692"/>
    </source>
</evidence>
<dbReference type="InterPro" id="IPR001128">
    <property type="entry name" value="Cyt_P450"/>
</dbReference>
<keyword evidence="6 14" id="KW-0812">Transmembrane</keyword>
<evidence type="ECO:0000256" key="8">
    <source>
        <dbReference type="ARBA" id="ARBA00022989"/>
    </source>
</evidence>
<feature type="transmembrane region" description="Helical" evidence="14">
    <location>
        <begin position="22"/>
        <end position="39"/>
    </location>
</feature>
<dbReference type="PROSITE" id="PS00086">
    <property type="entry name" value="CYTOCHROME_P450"/>
    <property type="match status" value="2"/>
</dbReference>
<evidence type="ECO:0000256" key="7">
    <source>
        <dbReference type="ARBA" id="ARBA00022723"/>
    </source>
</evidence>
<proteinExistence type="inferred from homology"/>
<dbReference type="SUPFAM" id="SSF48264">
    <property type="entry name" value="Cytochrome P450"/>
    <property type="match status" value="2"/>
</dbReference>
<sequence length="1098" mass="125763">MDLMVWFPTGLTLPFSSVMNPYVYYPAGALFVWLLLKVYRIGRRERFLPPGPPTVPLLGNLHIFPKSEAHYRLTEWARQYGGIYSIKMGPGTAVVITDPTIVKDLMDKRSQSTIDRPASHMVDRVAGGMNMVLARYTKDWRTLRRVSHELLTQRACARHVSIQRAESSQLLHDFLTDPKKFYTHLRRNSSSVILSVLFGKRAPRFETQEVTDFFEAQHMWEHVLTPGALPPVDFLPFLKWVPRPLAKWKDYCDETRKRQRDLYFGLLRETEERVANGHENGSFMEEVLARQEEFGMSRELVGYLGGVMIEGGSDTTSSWLQSLVLALAAFPDAQRKAQDEIDKVVGADRMPTPDDFLELPYIQAVIKEVHRWRPVAPLAIPHGTIEEISYRGYRIPTGSTIFVNNWGMFHDPDVYERPEDFWPDRWLLNEFGTKPGIDNSDRRNNIWFGSGRRFCPGVHLATNSLMVNTMNLVWGFNYGPEMDEKTGKPIPVDIWNYAKGILTCPEPFMITITPRSLQHAEVLEHEFQASTAAFIPYEHGSLSIDPSRLWGCYLYNALLCDSETTPSSSPLPAMHNFVYYPTGALLVYLFLKLLRIGRREHFLPPGPPTIPFLGNLNIFPKFGAHYNMGVKMGSGTAIVITDATIVRDLMDKRSQSTVDRPPNYMADRVTGGMNMALARYTEDWRTLRRVSHEMLTPSACTRHVSIQQAESLQMLHDFLTDPKRFYTHLRRNSSSVILSMLFGKRAPRFETQEVVDFFEAQHMWGHVLAPGALPPVDFLPFLKWTPRPLAQWKDYCDETRRRQRKLYFGLLRETEERIANGHENGSFIEGVIARQAEFGMSRELVGYLGGVMIEAGFDTTSAWLQTLVLALAAFPEVQKKAQDEIDKIVGTDRMPTLDDFPQLPYIQAVIKEVHRWRPVAPLAIPHSTIEEINYRGYRIPAGSTIFVNNWGILHDPDAYEHPEDFWPDRWLLSELGTKPGVDHSDWAKNIWFGSGRRSCPGVHLATNSLMINTMNLVWGFNYGPEMDEKTEKPVPVDIWNYTKGIVICPEPFMINITPRSSQHTEVLEHEFQASTAAFAPYEHGLRDEDKDFIKTQRM</sequence>
<evidence type="ECO:0000256" key="13">
    <source>
        <dbReference type="PIRSR" id="PIRSR602401-1"/>
    </source>
</evidence>
<comment type="caution">
    <text evidence="15">The sequence shown here is derived from an EMBL/GenBank/DDBJ whole genome shotgun (WGS) entry which is preliminary data.</text>
</comment>
<evidence type="ECO:0000313" key="15">
    <source>
        <dbReference type="EMBL" id="CAE6533899.1"/>
    </source>
</evidence>
<dbReference type="InterPro" id="IPR002401">
    <property type="entry name" value="Cyt_P450_E_grp-I"/>
</dbReference>
<organism evidence="15 16">
    <name type="scientific">Rhizoctonia solani</name>
    <dbReference type="NCBI Taxonomy" id="456999"/>
    <lineage>
        <taxon>Eukaryota</taxon>
        <taxon>Fungi</taxon>
        <taxon>Dikarya</taxon>
        <taxon>Basidiomycota</taxon>
        <taxon>Agaricomycotina</taxon>
        <taxon>Agaricomycetes</taxon>
        <taxon>Cantharellales</taxon>
        <taxon>Ceratobasidiaceae</taxon>
        <taxon>Rhizoctonia</taxon>
    </lineage>
</organism>
<keyword evidence="5 13" id="KW-0349">Heme</keyword>
<accession>A0A8H3DNS4</accession>
<dbReference type="InterPro" id="IPR017972">
    <property type="entry name" value="Cyt_P450_CS"/>
</dbReference>
<dbReference type="PANTHER" id="PTHR46300:SF2">
    <property type="entry name" value="CYTOCHROME P450 MONOOXYGENASE ALNH-RELATED"/>
    <property type="match status" value="1"/>
</dbReference>
<dbReference type="CDD" id="cd11065">
    <property type="entry name" value="CYP64-like"/>
    <property type="match status" value="2"/>
</dbReference>
<dbReference type="Proteomes" id="UP000663831">
    <property type="component" value="Unassembled WGS sequence"/>
</dbReference>
<keyword evidence="11" id="KW-0503">Monooxygenase</keyword>
<dbReference type="InterPro" id="IPR036396">
    <property type="entry name" value="Cyt_P450_sf"/>
</dbReference>
<comment type="similarity">
    <text evidence="4">Belongs to the cytochrome P450 family.</text>
</comment>
<comment type="cofactor">
    <cofactor evidence="1 13">
        <name>heme</name>
        <dbReference type="ChEBI" id="CHEBI:30413"/>
    </cofactor>
</comment>
<keyword evidence="12 14" id="KW-0472">Membrane</keyword>
<comment type="subcellular location">
    <subcellularLocation>
        <location evidence="2">Membrane</location>
    </subcellularLocation>
</comment>
<evidence type="ECO:0008006" key="17">
    <source>
        <dbReference type="Google" id="ProtNLM"/>
    </source>
</evidence>
<comment type="pathway">
    <text evidence="3">Secondary metabolite biosynthesis.</text>
</comment>
<dbReference type="Gene3D" id="1.10.630.10">
    <property type="entry name" value="Cytochrome P450"/>
    <property type="match status" value="2"/>
</dbReference>
<name>A0A8H3DNS4_9AGAM</name>
<evidence type="ECO:0000256" key="9">
    <source>
        <dbReference type="ARBA" id="ARBA00023002"/>
    </source>
</evidence>
<evidence type="ECO:0000256" key="12">
    <source>
        <dbReference type="ARBA" id="ARBA00023136"/>
    </source>
</evidence>
<dbReference type="AlphaFoldDB" id="A0A8H3DNS4"/>